<proteinExistence type="predicted"/>
<organism evidence="1">
    <name type="scientific">Lamprotornis superbus</name>
    <dbReference type="NCBI Taxonomy" id="245042"/>
    <lineage>
        <taxon>Eukaryota</taxon>
        <taxon>Metazoa</taxon>
        <taxon>Chordata</taxon>
        <taxon>Craniata</taxon>
        <taxon>Vertebrata</taxon>
        <taxon>Euteleostomi</taxon>
        <taxon>Archelosauria</taxon>
        <taxon>Archosauria</taxon>
        <taxon>Dinosauria</taxon>
        <taxon>Saurischia</taxon>
        <taxon>Theropoda</taxon>
        <taxon>Coelurosauria</taxon>
        <taxon>Aves</taxon>
        <taxon>Neognathae</taxon>
        <taxon>Neoaves</taxon>
        <taxon>Telluraves</taxon>
        <taxon>Australaves</taxon>
        <taxon>Passeriformes</taxon>
        <taxon>Sturnidae</taxon>
        <taxon>Lamprotornis</taxon>
    </lineage>
</organism>
<evidence type="ECO:0000313" key="2">
    <source>
        <dbReference type="EMBL" id="KAI1243244.1"/>
    </source>
</evidence>
<protein>
    <recommendedName>
        <fullName evidence="4">Zinc finger protein 407</fullName>
    </recommendedName>
</protein>
<comment type="caution">
    <text evidence="1">The sequence shown here is derived from an EMBL/GenBank/DDBJ whole genome shotgun (WGS) entry which is preliminary data.</text>
</comment>
<reference evidence="2" key="3">
    <citation type="submission" date="2022-01" db="EMBL/GenBank/DDBJ databases">
        <authorList>
            <person name="Rubenstein D.R."/>
        </authorList>
    </citation>
    <scope>NUCLEOTIDE SEQUENCE</scope>
    <source>
        <strain evidence="2">SS15</strain>
        <tissue evidence="2">Liver</tissue>
    </source>
</reference>
<keyword evidence="3" id="KW-1185">Reference proteome</keyword>
<reference evidence="1" key="1">
    <citation type="submission" date="2020-10" db="EMBL/GenBank/DDBJ databases">
        <title>Feather gene expression reveals the developmental basis of iridescence in African starlings.</title>
        <authorList>
            <person name="Rubenstein D.R."/>
        </authorList>
    </citation>
    <scope>NUCLEOTIDE SEQUENCE</scope>
    <source>
        <strain evidence="1">SS15</strain>
        <tissue evidence="1">Liver</tissue>
    </source>
</reference>
<dbReference type="OrthoDB" id="7788172at2759"/>
<evidence type="ECO:0000313" key="1">
    <source>
        <dbReference type="EMBL" id="KAG0119547.1"/>
    </source>
</evidence>
<evidence type="ECO:0000313" key="3">
    <source>
        <dbReference type="Proteomes" id="UP000618051"/>
    </source>
</evidence>
<dbReference type="Proteomes" id="UP000618051">
    <property type="component" value="Unassembled WGS sequence"/>
</dbReference>
<reference evidence="2 3" key="2">
    <citation type="journal article" date="2021" name="J. Hered.">
        <title>Feather Gene Expression Elucidates the Developmental Basis of Plumage Iridescence in African Starlings.</title>
        <authorList>
            <person name="Rubenstein D.R."/>
            <person name="Corvelo A."/>
            <person name="MacManes M.D."/>
            <person name="Maia R."/>
            <person name="Narzisi G."/>
            <person name="Rousaki A."/>
            <person name="Vandenabeele P."/>
            <person name="Shawkey M.D."/>
            <person name="Solomon J."/>
        </authorList>
    </citation>
    <scope>NUCLEOTIDE SEQUENCE [LARGE SCALE GENOMIC DNA]</scope>
    <source>
        <strain evidence="2">SS15</strain>
    </source>
</reference>
<sequence length="1565" mass="170486">MLQYTQHVYTDDSLHIKCMQHPYWTEGMWADLEYYFVQLLDYKTPVRVLVRVGHRAAISFFDTWGQQGVEGSVSQHSQHRRRVAFVMKKHLNTHLLGKHGVGTPKERLSGWLASMARGGGGGGGGGGWQAYRSWLPKEQGSPGVHVLAAVCIELALRNFGILYQSKLQLSLIASTWLETGPVVLLGCCGFRVSADTCSRVTLQCLGQLGAPRTYCSVYSRNTPLEFVGNMTYRGIVKYKTDYLAVKAPPPFPPFIWLSPPPAPVSLACGSSHALEQPPVYVQLSHIAGCCQGLTTALGRRMHYQETLTSIATAPLKKPHFCSEAVFVYYRNSVITSSISSRRSGGSMAPSSPVPWISGVGLHRGDWTVTEFFKPVGPNRKAENKWLKCQASTEKSMPGYTDMTDPELHGEVGSEEPREAAHGREAVQVHLAHLPLFFPHGLCHEGPLQDSHRFETRFSPGPCRLAKVRMARSRSSVTFVALPAGHAMPSPSIGGSTQQLVYHHPVVLSSQSVKGDTEPLSEELLRQTHKLSSPALHSTYGDSEGHSTELKSCEQILPAEAAMVAKTSNCAENIRKHILHTGKHEGVKMYNCPRCDYGTNIPVEFRNHLKELHPDIENPDLAYLHAGKPALLSLFTGKETDTDSSHFARQAETPPQPIKSGAVGSVCNLSPRLRCAQPSCLYDDGRPHLRSVTSVPRALPRAYTQLFTSPGLGKFEVPPLSPLPFLCWPASWPLSKHTITWYNLSGNSNSDESREGTCNRFNELAGHLNPAVSDQLYETENAANVKLNKTKLDFLNTMSETREQELGIKGMWLEYMLQKTRTGVPGETQVREGVLLNPSYTVTVLQEVPIWQDQKRRGGEKEIRYSGNTLLPSFTRGIVSKSYECRLKGQGATFVETTSPFTAAALGEVSPVKEKAFRGSRRQPQSPEEVQQFIIIQGYDGDFAIDASVEETAAATLQTLAMAGQMARVVHITEDGQVIATNQNGSHVSSVVPEQILTEQLADGATQVVVVEGAGADVEEAVQIDAVPDSSSTVLQQIMRQEVLDASEATVHPPESSSALDALLCAVTELGEAENKSGLLDRCRSGHKDFLQMPNPEMPSIPSDAEGQEIQMFHEVQETQEDTKPMEVVTRVMHPSAIIASQERAQAAFKNMVQGVLQFAMCDTAAADQLMKEGVTQVIVNEEGTVHMVAGEGSQIIMQEAGSHTLSMQSEHMDLVESEGEISQIIVTEELAQAMAQGSDGDFSEGATHYIVTELPPDMQDEPGVYSHAVIETADSQDILQAGTAVKAEAVSPDRAREQLTSMVIYTEGGSQAQNLPGPFATGTVGASQNLCGGSGKVPRQPFTSNGSTITCISVHTPGRTVFRSLQPGCTSTRLGYRAVKKEKAKGALGLCLYLRTQTGTFPWVNFLFLQSEHSQEKKFDEEVAENFNIQADAGVVNENQIQELSWDMHYGHDLLEAAPGVGVGPMARAAEGRLQGVASAETMPAARMQELPAWSWWLGGALPQPPPVPLDSWARLQLDGGCPVPQGWIDASAGKHRAPCALQGGEFGISLVLSSEKDTEVSEDL</sequence>
<dbReference type="EMBL" id="JADDUC020000001">
    <property type="protein sequence ID" value="KAI1243244.1"/>
    <property type="molecule type" value="Genomic_DNA"/>
</dbReference>
<name>A0A835NPP7_9PASS</name>
<dbReference type="EMBL" id="JADDUC010000084">
    <property type="protein sequence ID" value="KAG0119547.1"/>
    <property type="molecule type" value="Genomic_DNA"/>
</dbReference>
<evidence type="ECO:0008006" key="4">
    <source>
        <dbReference type="Google" id="ProtNLM"/>
    </source>
</evidence>
<gene>
    <name evidence="2" type="ORF">IHE44_0000834</name>
    <name evidence="1" type="ORF">IHE44_014259</name>
</gene>
<accession>A0A835NPP7</accession>